<evidence type="ECO:0000313" key="5">
    <source>
        <dbReference type="EMBL" id="CCL99586.1"/>
    </source>
</evidence>
<dbReference type="GeneID" id="24094497"/>
<feature type="region of interest" description="Disordered" evidence="3">
    <location>
        <begin position="568"/>
        <end position="593"/>
    </location>
</feature>
<dbReference type="EMBL" id="HE796942">
    <property type="protein sequence ID" value="CCL99586.1"/>
    <property type="molecule type" value="Genomic_DNA"/>
</dbReference>
<protein>
    <recommendedName>
        <fullName evidence="4">ELYS-like domain-containing protein</fullName>
    </recommendedName>
</protein>
<feature type="domain" description="ELYS-like" evidence="4">
    <location>
        <begin position="46"/>
        <end position="262"/>
    </location>
</feature>
<dbReference type="OrthoDB" id="20729at2759"/>
<comment type="subcellular location">
    <subcellularLocation>
        <location evidence="1">Nucleus</location>
    </subcellularLocation>
</comment>
<feature type="region of interest" description="Disordered" evidence="3">
    <location>
        <begin position="605"/>
        <end position="790"/>
    </location>
</feature>
<feature type="region of interest" description="Disordered" evidence="3">
    <location>
        <begin position="527"/>
        <end position="550"/>
    </location>
</feature>
<feature type="compositionally biased region" description="Basic residues" evidence="3">
    <location>
        <begin position="666"/>
        <end position="676"/>
    </location>
</feature>
<feature type="compositionally biased region" description="Polar residues" evidence="3">
    <location>
        <begin position="527"/>
        <end position="547"/>
    </location>
</feature>
<proteinExistence type="predicted"/>
<gene>
    <name evidence="5" type="ORF">FIBRA_01604</name>
</gene>
<evidence type="ECO:0000256" key="3">
    <source>
        <dbReference type="SAM" id="MobiDB-lite"/>
    </source>
</evidence>
<accession>J4I8K8</accession>
<name>J4I8K8_9APHY</name>
<feature type="compositionally biased region" description="Basic and acidic residues" evidence="3">
    <location>
        <begin position="578"/>
        <end position="590"/>
    </location>
</feature>
<feature type="compositionally biased region" description="Low complexity" evidence="3">
    <location>
        <begin position="479"/>
        <end position="490"/>
    </location>
</feature>
<dbReference type="HOGENOM" id="CLU_010550_0_0_1"/>
<dbReference type="InterPro" id="IPR025151">
    <property type="entry name" value="ELYS_dom"/>
</dbReference>
<reference evidence="5 6" key="1">
    <citation type="journal article" date="2012" name="Appl. Environ. Microbiol.">
        <title>Short-read sequencing for genomic analysis of the brown rot fungus Fibroporia radiculosa.</title>
        <authorList>
            <person name="Tang J.D."/>
            <person name="Perkins A.D."/>
            <person name="Sonstegard T.S."/>
            <person name="Schroeder S.G."/>
            <person name="Burgess S.C."/>
            <person name="Diehl S.V."/>
        </authorList>
    </citation>
    <scope>NUCLEOTIDE SEQUENCE [LARGE SCALE GENOMIC DNA]</scope>
    <source>
        <strain evidence="5 6">TFFH 294</strain>
    </source>
</reference>
<feature type="region of interest" description="Disordered" evidence="3">
    <location>
        <begin position="465"/>
        <end position="494"/>
    </location>
</feature>
<dbReference type="RefSeq" id="XP_012178869.1">
    <property type="nucleotide sequence ID" value="XM_012323479.1"/>
</dbReference>
<dbReference type="AlphaFoldDB" id="J4I8K8"/>
<sequence>MLQDGPPDALHEETLIEMFDLDPEYFPWRPPIAQEIEDRRVKMSDTLIFDILLSSGGVRHGAALYPPTDAQTLKRLLDAIEESTYDTLKQDCLVYFLLKWHRDGRESVFKDLRSIPPQFVALADAYWHLDSGIDISRAVCLLSDARLNRDYTSKILQALSLADNPNPLIRKYVHTARPLLTEPDDIDAYTIALVDGSFMEAWQYQRTFSEKGETRERLVRKILGWCLDPFVLRSAKPRSTPLKQLLAFPLSGYEEELLHSYAIEPPSHLPPSSVPVVQDLVCLRLVQAGRYAAAVKLERQLSARVTQKAGDKYHKAAQERRQMVDDIMAAMPVAERQLLEVELEELARGKGTGRPSLSMSWSAKVNSNLNLDASWESVRAPTVSANGGSSFTGPRLSTNFGDSHAVAIPHRSGAPRFGGPLPEPSSTAEMLPPILSTSASHVPGSAPVSASQALPLFGSSISGMRQEGHVGLPGSSMLQSSTSRAAQSSSFGIPTNARTGSLFDTVGSANQTPNAFYQPPISVSAGMTRSFGQDTSKTPLSSSQQFEGPSLTAVEDMLNGDVEMETDEKEVVPNGHADASHSNHDSHENGESAPQFTASIFNPISSASAGKPQLSPPESRSKVLPGAFDPDSDEDSEPAPPTPTRKSRRQQPALRPRSPSPPPLRTPRRTARTHKPITKERDLSRSIPGALMDEEEEEEDELPPLPPTTPAARRSTRKSRAPRGSNNDDMTEAELTRRPRRSTRLSTVSSVGSSSPEPPSPQKPPAKTRSSRKSVAGSTAASKATSRRKR</sequence>
<evidence type="ECO:0000256" key="2">
    <source>
        <dbReference type="ARBA" id="ARBA00023242"/>
    </source>
</evidence>
<evidence type="ECO:0000313" key="6">
    <source>
        <dbReference type="Proteomes" id="UP000006352"/>
    </source>
</evidence>
<feature type="compositionally biased region" description="Acidic residues" evidence="3">
    <location>
        <begin position="692"/>
        <end position="702"/>
    </location>
</feature>
<keyword evidence="2" id="KW-0539">Nucleus</keyword>
<dbReference type="STRING" id="599839.J4I8K8"/>
<dbReference type="GO" id="GO:0005634">
    <property type="term" value="C:nucleus"/>
    <property type="evidence" value="ECO:0007669"/>
    <property type="project" value="UniProtKB-SubCell"/>
</dbReference>
<evidence type="ECO:0000256" key="1">
    <source>
        <dbReference type="ARBA" id="ARBA00004123"/>
    </source>
</evidence>
<evidence type="ECO:0000259" key="4">
    <source>
        <dbReference type="Pfam" id="PF13934"/>
    </source>
</evidence>
<dbReference type="Pfam" id="PF13934">
    <property type="entry name" value="ELYS"/>
    <property type="match status" value="1"/>
</dbReference>
<dbReference type="InParanoid" id="J4I8K8"/>
<organism evidence="5 6">
    <name type="scientific">Fibroporia radiculosa</name>
    <dbReference type="NCBI Taxonomy" id="599839"/>
    <lineage>
        <taxon>Eukaryota</taxon>
        <taxon>Fungi</taxon>
        <taxon>Dikarya</taxon>
        <taxon>Basidiomycota</taxon>
        <taxon>Agaricomycotina</taxon>
        <taxon>Agaricomycetes</taxon>
        <taxon>Polyporales</taxon>
        <taxon>Fibroporiaceae</taxon>
        <taxon>Fibroporia</taxon>
    </lineage>
</organism>
<keyword evidence="6" id="KW-1185">Reference proteome</keyword>
<dbReference type="Proteomes" id="UP000006352">
    <property type="component" value="Unassembled WGS sequence"/>
</dbReference>
<feature type="compositionally biased region" description="Low complexity" evidence="3">
    <location>
        <begin position="744"/>
        <end position="755"/>
    </location>
</feature>